<protein>
    <submittedName>
        <fullName evidence="2">Uncharacterized protein</fullName>
    </submittedName>
</protein>
<dbReference type="Proteomes" id="UP000197025">
    <property type="component" value="Unassembled WGS sequence"/>
</dbReference>
<keyword evidence="1" id="KW-0812">Transmembrane</keyword>
<evidence type="ECO:0000313" key="3">
    <source>
        <dbReference type="Proteomes" id="UP000197025"/>
    </source>
</evidence>
<keyword evidence="3" id="KW-1185">Reference proteome</keyword>
<organism evidence="2 3">
    <name type="scientific">Thermoflexus hugenholtzii JAD2</name>
    <dbReference type="NCBI Taxonomy" id="877466"/>
    <lineage>
        <taxon>Bacteria</taxon>
        <taxon>Bacillati</taxon>
        <taxon>Chloroflexota</taxon>
        <taxon>Thermoflexia</taxon>
        <taxon>Thermoflexales</taxon>
        <taxon>Thermoflexaceae</taxon>
        <taxon>Thermoflexus</taxon>
    </lineage>
</organism>
<accession>A0A212RVH7</accession>
<dbReference type="RefSeq" id="WP_088572560.1">
    <property type="nucleotide sequence ID" value="NZ_FYEK01000078.1"/>
</dbReference>
<keyword evidence="1" id="KW-0472">Membrane</keyword>
<gene>
    <name evidence="2" type="ORF">SAMN02746019_00028890</name>
</gene>
<sequence>MDLGVPVAMTLAVVVVGWFFLGMQWNVHKGQRLLRWMREGLPLLSERTTLQWVGTSLVRLGMREAKPPFREVEILLVFEPRDVPFLWLFSRWRGRRDLMILRARLRQPPAFEGEWGNPTMWTGQEILQRIIWREWEVMDLAGGRLAYHGPHAPRVITECLNDLARFCPYVARLSVRRNEPHHLQIHVGFPMDRQFPAREVFQQIRRIAERVVRSPGE</sequence>
<evidence type="ECO:0000256" key="1">
    <source>
        <dbReference type="SAM" id="Phobius"/>
    </source>
</evidence>
<dbReference type="InParanoid" id="A0A212RVH7"/>
<dbReference type="EMBL" id="FYEK01000078">
    <property type="protein sequence ID" value="SNB76554.1"/>
    <property type="molecule type" value="Genomic_DNA"/>
</dbReference>
<dbReference type="AlphaFoldDB" id="A0A212RVH7"/>
<dbReference type="OrthoDB" id="2082692at2"/>
<keyword evidence="1" id="KW-1133">Transmembrane helix</keyword>
<evidence type="ECO:0000313" key="2">
    <source>
        <dbReference type="EMBL" id="SNB76554.1"/>
    </source>
</evidence>
<feature type="transmembrane region" description="Helical" evidence="1">
    <location>
        <begin position="6"/>
        <end position="27"/>
    </location>
</feature>
<proteinExistence type="predicted"/>
<name>A0A212RVH7_9CHLR</name>
<reference evidence="3" key="1">
    <citation type="submission" date="2017-06" db="EMBL/GenBank/DDBJ databases">
        <authorList>
            <person name="Varghese N."/>
            <person name="Submissions S."/>
        </authorList>
    </citation>
    <scope>NUCLEOTIDE SEQUENCE [LARGE SCALE GENOMIC DNA]</scope>
    <source>
        <strain evidence="3">JAD2</strain>
    </source>
</reference>